<organism evidence="11 12">
    <name type="scientific">Mortierella polycephala</name>
    <dbReference type="NCBI Taxonomy" id="41804"/>
    <lineage>
        <taxon>Eukaryota</taxon>
        <taxon>Fungi</taxon>
        <taxon>Fungi incertae sedis</taxon>
        <taxon>Mucoromycota</taxon>
        <taxon>Mortierellomycotina</taxon>
        <taxon>Mortierellomycetes</taxon>
        <taxon>Mortierellales</taxon>
        <taxon>Mortierellaceae</taxon>
        <taxon>Mortierella</taxon>
    </lineage>
</organism>
<feature type="domain" description="DAMP1 SANT/Myb-like" evidence="10">
    <location>
        <begin position="97"/>
        <end position="160"/>
    </location>
</feature>
<evidence type="ECO:0000259" key="10">
    <source>
        <dbReference type="Pfam" id="PF16282"/>
    </source>
</evidence>
<dbReference type="PANTHER" id="PTHR12855">
    <property type="entry name" value="DNA METHYLTRANSFERASE 1-ASSOCIATED PROTEIN 1 FAMILY MEMBER"/>
    <property type="match status" value="1"/>
</dbReference>
<evidence type="ECO:0000259" key="9">
    <source>
        <dbReference type="Pfam" id="PF05499"/>
    </source>
</evidence>
<dbReference type="GO" id="GO:0035267">
    <property type="term" value="C:NuA4 histone acetyltransferase complex"/>
    <property type="evidence" value="ECO:0007669"/>
    <property type="project" value="InterPro"/>
</dbReference>
<dbReference type="OrthoDB" id="19740at2759"/>
<comment type="similarity">
    <text evidence="2">Belongs to the SWC4 family.</text>
</comment>
<dbReference type="GO" id="GO:0006281">
    <property type="term" value="P:DNA repair"/>
    <property type="evidence" value="ECO:0007669"/>
    <property type="project" value="InterPro"/>
</dbReference>
<evidence type="ECO:0000313" key="11">
    <source>
        <dbReference type="EMBL" id="KAG0259605.1"/>
    </source>
</evidence>
<dbReference type="GO" id="GO:0006338">
    <property type="term" value="P:chromatin remodeling"/>
    <property type="evidence" value="ECO:0007669"/>
    <property type="project" value="InterPro"/>
</dbReference>
<evidence type="ECO:0000256" key="4">
    <source>
        <dbReference type="ARBA" id="ARBA00022853"/>
    </source>
</evidence>
<feature type="region of interest" description="Disordered" evidence="8">
    <location>
        <begin position="173"/>
        <end position="246"/>
    </location>
</feature>
<evidence type="ECO:0000256" key="2">
    <source>
        <dbReference type="ARBA" id="ARBA00006918"/>
    </source>
</evidence>
<feature type="compositionally biased region" description="Low complexity" evidence="8">
    <location>
        <begin position="191"/>
        <end position="204"/>
    </location>
</feature>
<dbReference type="InterPro" id="IPR027109">
    <property type="entry name" value="Swc4/Dmap1"/>
</dbReference>
<evidence type="ECO:0000256" key="1">
    <source>
        <dbReference type="ARBA" id="ARBA00004123"/>
    </source>
</evidence>
<keyword evidence="12" id="KW-1185">Reference proteome</keyword>
<evidence type="ECO:0000256" key="8">
    <source>
        <dbReference type="SAM" id="MobiDB-lite"/>
    </source>
</evidence>
<comment type="subcellular location">
    <subcellularLocation>
        <location evidence="1">Nucleus</location>
    </subcellularLocation>
</comment>
<dbReference type="AlphaFoldDB" id="A0A9P6U553"/>
<dbReference type="Pfam" id="PF16282">
    <property type="entry name" value="SANT_DAMP1_like"/>
    <property type="match status" value="1"/>
</dbReference>
<dbReference type="Pfam" id="PF05499">
    <property type="entry name" value="DMAP1"/>
    <property type="match status" value="1"/>
</dbReference>
<keyword evidence="7" id="KW-0539">Nucleus</keyword>
<dbReference type="InterPro" id="IPR032563">
    <property type="entry name" value="DAMP1_SANT-like"/>
</dbReference>
<evidence type="ECO:0000313" key="12">
    <source>
        <dbReference type="Proteomes" id="UP000726737"/>
    </source>
</evidence>
<sequence>MATGNDVREIFQLKPSEQVRRVHKPEKKPEGISRELYGLIGNNVSTVAFNNPLYKPKLNVSKKAVNWTWRPFVNPSRDDDLVLHHWEKTRTDPNEEYRFYKFNKAINLIEFSAEDYKAHLQDSDWTLEETNYLWDLCRRFDLRWTVIQDRYEWPPQEQDRMALQFYNGNNLTRPSITNKTEEASEPATAIQPSSTVTVQPSSTTAPSGTDGAAMDIITETSSSLATPSLATQDTPTQEITGNADSSATTMGSVVAATEMAATEAAAAKVPAAEVPAAEIPTAAATTTSAVAAPEVTSAVTAPEVTTEAPVPSTSLPTSVSTSAPTSSSATTVTAAASITTAEKATTTPMEIVSFTPAKTRSMEVLKNRYYTINRILTKVRLSDASQAVERAQLLSSLSYDKNREMERKKNLEILNTRTPEQIEEEEALYLEARRIDQNEKKIARERENLLRLLSTRDIYGPGGPASAGLAGQVAGGGGPGSGIIISNNSITIPSSGPSGDNGASRPMSPSVGKNASGAAMAGGTSAQTGPVKKRKKAPKGSVQAEETASNQTKGSHNRRPSNASSVNDGPSNGLPPGVQVKKEKLTPGAYLRSQKMTPVVSTKLQRVHATLSHLGLPLKPSMPTATVMSKWDQLSSNIVTLLDIKKQVDKLESDLKVVKMRRGSASGVGLFPASGGGSGGASSADGNYGVKREGTADDSGVPGQVKKKKKKE</sequence>
<dbReference type="Gene3D" id="1.10.10.60">
    <property type="entry name" value="Homeodomain-like"/>
    <property type="match status" value="1"/>
</dbReference>
<feature type="compositionally biased region" description="Low complexity" evidence="8">
    <location>
        <begin position="218"/>
        <end position="231"/>
    </location>
</feature>
<gene>
    <name evidence="11" type="primary">SWC4</name>
    <name evidence="11" type="ORF">BG011_002537</name>
</gene>
<feature type="compositionally biased region" description="Low complexity" evidence="8">
    <location>
        <begin position="485"/>
        <end position="498"/>
    </location>
</feature>
<dbReference type="InterPro" id="IPR008468">
    <property type="entry name" value="DMAP1"/>
</dbReference>
<proteinExistence type="inferred from homology"/>
<feature type="compositionally biased region" description="Low complexity" evidence="8">
    <location>
        <begin position="515"/>
        <end position="529"/>
    </location>
</feature>
<accession>A0A9P6U553</accession>
<feature type="compositionally biased region" description="Polar residues" evidence="8">
    <location>
        <begin position="232"/>
        <end position="246"/>
    </location>
</feature>
<keyword evidence="4" id="KW-0156">Chromatin regulator</keyword>
<reference evidence="11" key="1">
    <citation type="journal article" date="2020" name="Fungal Divers.">
        <title>Resolving the Mortierellaceae phylogeny through synthesis of multi-gene phylogenetics and phylogenomics.</title>
        <authorList>
            <person name="Vandepol N."/>
            <person name="Liber J."/>
            <person name="Desiro A."/>
            <person name="Na H."/>
            <person name="Kennedy M."/>
            <person name="Barry K."/>
            <person name="Grigoriev I.V."/>
            <person name="Miller A.N."/>
            <person name="O'Donnell K."/>
            <person name="Stajich J.E."/>
            <person name="Bonito G."/>
        </authorList>
    </citation>
    <scope>NUCLEOTIDE SEQUENCE</scope>
    <source>
        <strain evidence="11">KOD948</strain>
    </source>
</reference>
<keyword evidence="5" id="KW-0805">Transcription regulation</keyword>
<dbReference type="EMBL" id="JAAAJA010000182">
    <property type="protein sequence ID" value="KAG0259605.1"/>
    <property type="molecule type" value="Genomic_DNA"/>
</dbReference>
<evidence type="ECO:0000256" key="7">
    <source>
        <dbReference type="ARBA" id="ARBA00023242"/>
    </source>
</evidence>
<evidence type="ECO:0000256" key="6">
    <source>
        <dbReference type="ARBA" id="ARBA00023163"/>
    </source>
</evidence>
<feature type="compositionally biased region" description="Polar residues" evidence="8">
    <location>
        <begin position="544"/>
        <end position="570"/>
    </location>
</feature>
<evidence type="ECO:0000256" key="5">
    <source>
        <dbReference type="ARBA" id="ARBA00023015"/>
    </source>
</evidence>
<feature type="domain" description="DNA methyltransferase 1-associated 1" evidence="9">
    <location>
        <begin position="546"/>
        <end position="661"/>
    </location>
</feature>
<evidence type="ECO:0000256" key="3">
    <source>
        <dbReference type="ARBA" id="ARBA00019132"/>
    </source>
</evidence>
<comment type="caution">
    <text evidence="11">The sequence shown here is derived from an EMBL/GenBank/DDBJ whole genome shotgun (WGS) entry which is preliminary data.</text>
</comment>
<dbReference type="GO" id="GO:0003714">
    <property type="term" value="F:transcription corepressor activity"/>
    <property type="evidence" value="ECO:0007669"/>
    <property type="project" value="TreeGrafter"/>
</dbReference>
<dbReference type="PANTHER" id="PTHR12855:SF10">
    <property type="entry name" value="DNA METHYLTRANSFERASE 1-ASSOCIATED PROTEIN 1"/>
    <property type="match status" value="1"/>
</dbReference>
<protein>
    <recommendedName>
        <fullName evidence="3">SWR1-complex protein 4</fullName>
    </recommendedName>
</protein>
<dbReference type="GO" id="GO:0000812">
    <property type="term" value="C:Swr1 complex"/>
    <property type="evidence" value="ECO:0007669"/>
    <property type="project" value="TreeGrafter"/>
</dbReference>
<feature type="region of interest" description="Disordered" evidence="8">
    <location>
        <begin position="300"/>
        <end position="332"/>
    </location>
</feature>
<keyword evidence="6" id="KW-0804">Transcription</keyword>
<dbReference type="GO" id="GO:0000122">
    <property type="term" value="P:negative regulation of transcription by RNA polymerase II"/>
    <property type="evidence" value="ECO:0007669"/>
    <property type="project" value="TreeGrafter"/>
</dbReference>
<feature type="region of interest" description="Disordered" evidence="8">
    <location>
        <begin position="666"/>
        <end position="712"/>
    </location>
</feature>
<dbReference type="Proteomes" id="UP000726737">
    <property type="component" value="Unassembled WGS sequence"/>
</dbReference>
<name>A0A9P6U553_9FUNG</name>
<feature type="region of interest" description="Disordered" evidence="8">
    <location>
        <begin position="485"/>
        <end position="580"/>
    </location>
</feature>